<keyword evidence="4" id="KW-1185">Reference proteome</keyword>
<sequence>MPFLNHTTGNGFRNVTNRTHRFVYELLFRSRWYALAWALFMAASAVMFTTTGAGAWLVSSKPDARTSEELRENAYRSWAEDDKRRSVDENGFDPSSPEQVRDGVSQRDEAAGAERRTVPFNADETEDEEANAPVSQ</sequence>
<evidence type="ECO:0000313" key="3">
    <source>
        <dbReference type="EMBL" id="GEO01077.1"/>
    </source>
</evidence>
<feature type="compositionally biased region" description="Basic and acidic residues" evidence="1">
    <location>
        <begin position="62"/>
        <end position="88"/>
    </location>
</feature>
<evidence type="ECO:0000313" key="4">
    <source>
        <dbReference type="Proteomes" id="UP000321464"/>
    </source>
</evidence>
<name>A0A512ANA8_9SPHN</name>
<reference evidence="3 4" key="1">
    <citation type="submission" date="2019-07" db="EMBL/GenBank/DDBJ databases">
        <title>Whole genome shotgun sequence of Novosphingobium sediminis NBRC 106119.</title>
        <authorList>
            <person name="Hosoyama A."/>
            <person name="Uohara A."/>
            <person name="Ohji S."/>
            <person name="Ichikawa N."/>
        </authorList>
    </citation>
    <scope>NUCLEOTIDE SEQUENCE [LARGE SCALE GENOMIC DNA]</scope>
    <source>
        <strain evidence="3 4">NBRC 106119</strain>
    </source>
</reference>
<organism evidence="3 4">
    <name type="scientific">Novosphingobium sediminis</name>
    <dbReference type="NCBI Taxonomy" id="707214"/>
    <lineage>
        <taxon>Bacteria</taxon>
        <taxon>Pseudomonadati</taxon>
        <taxon>Pseudomonadota</taxon>
        <taxon>Alphaproteobacteria</taxon>
        <taxon>Sphingomonadales</taxon>
        <taxon>Sphingomonadaceae</taxon>
        <taxon>Novosphingobium</taxon>
    </lineage>
</organism>
<keyword evidence="2" id="KW-0472">Membrane</keyword>
<keyword evidence="2" id="KW-1133">Transmembrane helix</keyword>
<dbReference type="AlphaFoldDB" id="A0A512ANA8"/>
<dbReference type="Proteomes" id="UP000321464">
    <property type="component" value="Unassembled WGS sequence"/>
</dbReference>
<evidence type="ECO:0000256" key="2">
    <source>
        <dbReference type="SAM" id="Phobius"/>
    </source>
</evidence>
<proteinExistence type="predicted"/>
<evidence type="ECO:0000256" key="1">
    <source>
        <dbReference type="SAM" id="MobiDB-lite"/>
    </source>
</evidence>
<dbReference type="EMBL" id="BJYR01000019">
    <property type="protein sequence ID" value="GEO01077.1"/>
    <property type="molecule type" value="Genomic_DNA"/>
</dbReference>
<gene>
    <name evidence="3" type="ORF">NSE01_29090</name>
</gene>
<keyword evidence="2" id="KW-0812">Transmembrane</keyword>
<feature type="transmembrane region" description="Helical" evidence="2">
    <location>
        <begin position="32"/>
        <end position="58"/>
    </location>
</feature>
<feature type="region of interest" description="Disordered" evidence="1">
    <location>
        <begin position="61"/>
        <end position="136"/>
    </location>
</feature>
<protein>
    <submittedName>
        <fullName evidence="3">Uncharacterized protein</fullName>
    </submittedName>
</protein>
<feature type="compositionally biased region" description="Basic and acidic residues" evidence="1">
    <location>
        <begin position="99"/>
        <end position="117"/>
    </location>
</feature>
<accession>A0A512ANA8</accession>
<comment type="caution">
    <text evidence="3">The sequence shown here is derived from an EMBL/GenBank/DDBJ whole genome shotgun (WGS) entry which is preliminary data.</text>
</comment>